<proteinExistence type="predicted"/>
<protein>
    <submittedName>
        <fullName evidence="1">Uncharacterized protein</fullName>
    </submittedName>
</protein>
<evidence type="ECO:0000313" key="1">
    <source>
        <dbReference type="EMBL" id="GMT35353.1"/>
    </source>
</evidence>
<feature type="non-terminal residue" evidence="1">
    <location>
        <position position="1"/>
    </location>
</feature>
<reference evidence="1" key="1">
    <citation type="submission" date="2023-10" db="EMBL/GenBank/DDBJ databases">
        <title>Genome assembly of Pristionchus species.</title>
        <authorList>
            <person name="Yoshida K."/>
            <person name="Sommer R.J."/>
        </authorList>
    </citation>
    <scope>NUCLEOTIDE SEQUENCE</scope>
    <source>
        <strain evidence="1">RS5133</strain>
    </source>
</reference>
<feature type="non-terminal residue" evidence="1">
    <location>
        <position position="186"/>
    </location>
</feature>
<keyword evidence="2" id="KW-1185">Reference proteome</keyword>
<organism evidence="1 2">
    <name type="scientific">Pristionchus fissidentatus</name>
    <dbReference type="NCBI Taxonomy" id="1538716"/>
    <lineage>
        <taxon>Eukaryota</taxon>
        <taxon>Metazoa</taxon>
        <taxon>Ecdysozoa</taxon>
        <taxon>Nematoda</taxon>
        <taxon>Chromadorea</taxon>
        <taxon>Rhabditida</taxon>
        <taxon>Rhabditina</taxon>
        <taxon>Diplogasteromorpha</taxon>
        <taxon>Diplogasteroidea</taxon>
        <taxon>Neodiplogasteridae</taxon>
        <taxon>Pristionchus</taxon>
    </lineage>
</organism>
<sequence length="186" mass="21819">DRYLPFSFTMELGEYIPIEEVWRKYEKYKFDSIPLSITFQNVKNLQLEVEDVQCLEDVTYPAKVRHVVEELLQKYGKVGYAGVGARKRLFICYLHPFSLERFIGEETEVKVKRFLESYGDQLEVNLAFSSGDIRGVWIANLPTMSNDAEKENVSNYLSGLFEDYETNPNEYVEYSVHIDQERREAL</sequence>
<name>A0AAV5WYL8_9BILA</name>
<dbReference type="Proteomes" id="UP001432322">
    <property type="component" value="Unassembled WGS sequence"/>
</dbReference>
<gene>
    <name evidence="1" type="ORF">PFISCL1PPCAC_26650</name>
</gene>
<dbReference type="AlphaFoldDB" id="A0AAV5WYL8"/>
<comment type="caution">
    <text evidence="1">The sequence shown here is derived from an EMBL/GenBank/DDBJ whole genome shotgun (WGS) entry which is preliminary data.</text>
</comment>
<evidence type="ECO:0000313" key="2">
    <source>
        <dbReference type="Proteomes" id="UP001432322"/>
    </source>
</evidence>
<dbReference type="EMBL" id="BTSY01000007">
    <property type="protein sequence ID" value="GMT35353.1"/>
    <property type="molecule type" value="Genomic_DNA"/>
</dbReference>
<accession>A0AAV5WYL8</accession>